<proteinExistence type="predicted"/>
<evidence type="ECO:0000313" key="1">
    <source>
        <dbReference type="EMBL" id="KAI8542813.1"/>
    </source>
</evidence>
<accession>A0ACC0MR85</accession>
<reference evidence="1" key="1">
    <citation type="submission" date="2022-02" db="EMBL/GenBank/DDBJ databases">
        <title>Plant Genome Project.</title>
        <authorList>
            <person name="Zhang R.-G."/>
        </authorList>
    </citation>
    <scope>NUCLEOTIDE SEQUENCE</scope>
    <source>
        <strain evidence="1">AT1</strain>
    </source>
</reference>
<keyword evidence="2" id="KW-1185">Reference proteome</keyword>
<name>A0ACC0MR85_RHOML</name>
<sequence>MTPDGICDEVPYDCRCAPLFHGGSRPEPQDFHGYLRTIQSSYYEIFQLENSAAVANDALQLTTDYKANYSTLLNPPLENQSGRVMLKQRFKLWERGYNETSDRVASFNSSFLFSHRARSTTSVYRTNAIGSSDWGAAIGSSPSHCPHLTCVGSTSSKSPPNTTKNGEQQAQLVYPPLPLQFHTIWERER</sequence>
<gene>
    <name evidence="1" type="ORF">RHMOL_Rhmol08G0168600</name>
</gene>
<dbReference type="EMBL" id="CM046395">
    <property type="protein sequence ID" value="KAI8542813.1"/>
    <property type="molecule type" value="Genomic_DNA"/>
</dbReference>
<dbReference type="Proteomes" id="UP001062846">
    <property type="component" value="Chromosome 8"/>
</dbReference>
<protein>
    <submittedName>
        <fullName evidence="1">Uncharacterized protein</fullName>
    </submittedName>
</protein>
<evidence type="ECO:0000313" key="2">
    <source>
        <dbReference type="Proteomes" id="UP001062846"/>
    </source>
</evidence>
<comment type="caution">
    <text evidence="1">The sequence shown here is derived from an EMBL/GenBank/DDBJ whole genome shotgun (WGS) entry which is preliminary data.</text>
</comment>
<organism evidence="1 2">
    <name type="scientific">Rhododendron molle</name>
    <name type="common">Chinese azalea</name>
    <name type="synonym">Azalea mollis</name>
    <dbReference type="NCBI Taxonomy" id="49168"/>
    <lineage>
        <taxon>Eukaryota</taxon>
        <taxon>Viridiplantae</taxon>
        <taxon>Streptophyta</taxon>
        <taxon>Embryophyta</taxon>
        <taxon>Tracheophyta</taxon>
        <taxon>Spermatophyta</taxon>
        <taxon>Magnoliopsida</taxon>
        <taxon>eudicotyledons</taxon>
        <taxon>Gunneridae</taxon>
        <taxon>Pentapetalae</taxon>
        <taxon>asterids</taxon>
        <taxon>Ericales</taxon>
        <taxon>Ericaceae</taxon>
        <taxon>Ericoideae</taxon>
        <taxon>Rhodoreae</taxon>
        <taxon>Rhododendron</taxon>
    </lineage>
</organism>